<evidence type="ECO:0000313" key="3">
    <source>
        <dbReference type="Proteomes" id="UP000627292"/>
    </source>
</evidence>
<comment type="caution">
    <text evidence="2">The sequence shown here is derived from an EMBL/GenBank/DDBJ whole genome shotgun (WGS) entry which is preliminary data.</text>
</comment>
<organism evidence="2 3">
    <name type="scientific">Filimonas zeae</name>
    <dbReference type="NCBI Taxonomy" id="1737353"/>
    <lineage>
        <taxon>Bacteria</taxon>
        <taxon>Pseudomonadati</taxon>
        <taxon>Bacteroidota</taxon>
        <taxon>Chitinophagia</taxon>
        <taxon>Chitinophagales</taxon>
        <taxon>Chitinophagaceae</taxon>
        <taxon>Filimonas</taxon>
    </lineage>
</organism>
<gene>
    <name evidence="2" type="primary">porV</name>
    <name evidence="2" type="ORF">GCM10011379_37390</name>
</gene>
<reference evidence="2" key="2">
    <citation type="submission" date="2020-09" db="EMBL/GenBank/DDBJ databases">
        <authorList>
            <person name="Sun Q."/>
            <person name="Zhou Y."/>
        </authorList>
    </citation>
    <scope>NUCLEOTIDE SEQUENCE</scope>
    <source>
        <strain evidence="2">CGMCC 1.15290</strain>
    </source>
</reference>
<protein>
    <recommendedName>
        <fullName evidence="1">Type IX secretion system protein PorV domain-containing protein</fullName>
    </recommendedName>
</protein>
<dbReference type="SUPFAM" id="SSF56935">
    <property type="entry name" value="Porins"/>
    <property type="match status" value="1"/>
</dbReference>
<reference evidence="2" key="1">
    <citation type="journal article" date="2014" name="Int. J. Syst. Evol. Microbiol.">
        <title>Complete genome sequence of Corynebacterium casei LMG S-19264T (=DSM 44701T), isolated from a smear-ripened cheese.</title>
        <authorList>
            <consortium name="US DOE Joint Genome Institute (JGI-PGF)"/>
            <person name="Walter F."/>
            <person name="Albersmeier A."/>
            <person name="Kalinowski J."/>
            <person name="Ruckert C."/>
        </authorList>
    </citation>
    <scope>NUCLEOTIDE SEQUENCE</scope>
    <source>
        <strain evidence="2">CGMCC 1.15290</strain>
    </source>
</reference>
<dbReference type="Gene3D" id="2.40.160.60">
    <property type="entry name" value="Outer membrane protein transport protein (OMPP1/FadL/TodX)"/>
    <property type="match status" value="1"/>
</dbReference>
<dbReference type="InterPro" id="IPR045741">
    <property type="entry name" value="PorV"/>
</dbReference>
<dbReference type="EMBL" id="BMIB01000004">
    <property type="protein sequence ID" value="GGH74631.1"/>
    <property type="molecule type" value="Genomic_DNA"/>
</dbReference>
<dbReference type="Pfam" id="PF19572">
    <property type="entry name" value="PorV"/>
    <property type="match status" value="1"/>
</dbReference>
<dbReference type="AlphaFoldDB" id="A0A917MXJ4"/>
<dbReference type="InterPro" id="IPR047799">
    <property type="entry name" value="T9SS_OM_PorV"/>
</dbReference>
<evidence type="ECO:0000313" key="2">
    <source>
        <dbReference type="EMBL" id="GGH74631.1"/>
    </source>
</evidence>
<dbReference type="NCBIfam" id="NF033710">
    <property type="entry name" value="T9SS_OM_PorV"/>
    <property type="match status" value="1"/>
</dbReference>
<proteinExistence type="predicted"/>
<dbReference type="Proteomes" id="UP000627292">
    <property type="component" value="Unassembled WGS sequence"/>
</dbReference>
<evidence type="ECO:0000259" key="1">
    <source>
        <dbReference type="Pfam" id="PF19572"/>
    </source>
</evidence>
<name>A0A917MXJ4_9BACT</name>
<feature type="domain" description="Type IX secretion system protein PorV" evidence="1">
    <location>
        <begin position="14"/>
        <end position="249"/>
    </location>
</feature>
<sequence length="364" mass="39542">MLALLTHAQDRPMSVVSTAVPMLRISPDARAGGMGEAGIALSPDANAVFWNRAKLPFTTEQSGLALTYSPWMKSGGSNDVFLASAGVYRKLGDQQAVSVGMRYFKLGEVQYADENGQHLQMAHPNEYAIDAGYSRMLGKRMSVGIALRYINSGLANGYVADGYTYKNAHAVAGDITAFYSGVNAEGTGWAAGLTISNLGSKVSYSNSAMDKDFLPANLGLGASYTLKLHEGGKLTLAVDVNKMMVPTPPADKSDSSMEVYRDKSVFSSWFSSFGDAPGGFSEELKEWQISTGAEYWYLNMLAVRGGYNYENRWKGGRRYATMGVGFKYQWLGANFSYLVPTGKDVANNPIKQSLRVSLLFNLQK</sequence>
<accession>A0A917MXJ4</accession>
<keyword evidence="3" id="KW-1185">Reference proteome</keyword>
<dbReference type="NCBIfam" id="NF033709">
    <property type="entry name" value="PorV_fam"/>
    <property type="match status" value="1"/>
</dbReference>